<feature type="compositionally biased region" description="Polar residues" evidence="1">
    <location>
        <begin position="33"/>
        <end position="46"/>
    </location>
</feature>
<accession>A0A9P7QBT8</accession>
<evidence type="ECO:0000313" key="2">
    <source>
        <dbReference type="EMBL" id="KAG6288576.1"/>
    </source>
</evidence>
<sequence length="153" mass="16706">TYAARLKNMHNAHRVDSAIEKPLTSDEAKPQARVNTEGQLPSSNRGMKSRPREVKLFSQRLSSSGLYSALADAKESTIVPISSVVHDLVTSSLGSSPRDTLRHSESRTLRLRLAKCIRNVAAVSTLPYPSGSSTVEIPQFLKVCDGFDITIVE</sequence>
<feature type="compositionally biased region" description="Basic and acidic residues" evidence="1">
    <location>
        <begin position="14"/>
        <end position="30"/>
    </location>
</feature>
<reference evidence="2 3" key="1">
    <citation type="journal article" date="2020" name="bioRxiv">
        <title>Whole genome comparisons of ergot fungi reveals the divergence and evolution of species within the genus Claviceps are the result of varying mechanisms driving genome evolution and host range expansion.</title>
        <authorList>
            <person name="Wyka S.A."/>
            <person name="Mondo S.J."/>
            <person name="Liu M."/>
            <person name="Dettman J."/>
            <person name="Nalam V."/>
            <person name="Broders K.D."/>
        </authorList>
    </citation>
    <scope>NUCLEOTIDE SEQUENCE [LARGE SCALE GENOMIC DNA]</scope>
    <source>
        <strain evidence="2 3">Clav52</strain>
    </source>
</reference>
<feature type="non-terminal residue" evidence="2">
    <location>
        <position position="1"/>
    </location>
</feature>
<protein>
    <submittedName>
        <fullName evidence="2">Uncharacterized protein</fullName>
    </submittedName>
</protein>
<proteinExistence type="predicted"/>
<name>A0A9P7QBT8_9HYPO</name>
<comment type="caution">
    <text evidence="2">The sequence shown here is derived from an EMBL/GenBank/DDBJ whole genome shotgun (WGS) entry which is preliminary data.</text>
</comment>
<dbReference type="AlphaFoldDB" id="A0A9P7QBT8"/>
<keyword evidence="3" id="KW-1185">Reference proteome</keyword>
<dbReference type="Proteomes" id="UP000707071">
    <property type="component" value="Unassembled WGS sequence"/>
</dbReference>
<evidence type="ECO:0000256" key="1">
    <source>
        <dbReference type="SAM" id="MobiDB-lite"/>
    </source>
</evidence>
<organism evidence="2 3">
    <name type="scientific">Claviceps aff. purpurea</name>
    <dbReference type="NCBI Taxonomy" id="1967640"/>
    <lineage>
        <taxon>Eukaryota</taxon>
        <taxon>Fungi</taxon>
        <taxon>Dikarya</taxon>
        <taxon>Ascomycota</taxon>
        <taxon>Pezizomycotina</taxon>
        <taxon>Sordariomycetes</taxon>
        <taxon>Hypocreomycetidae</taxon>
        <taxon>Hypocreales</taxon>
        <taxon>Clavicipitaceae</taxon>
        <taxon>Claviceps</taxon>
    </lineage>
</organism>
<dbReference type="EMBL" id="SRRH01000463">
    <property type="protein sequence ID" value="KAG6288576.1"/>
    <property type="molecule type" value="Genomic_DNA"/>
</dbReference>
<evidence type="ECO:0000313" key="3">
    <source>
        <dbReference type="Proteomes" id="UP000707071"/>
    </source>
</evidence>
<gene>
    <name evidence="2" type="ORF">E4U09_005486</name>
</gene>
<feature type="region of interest" description="Disordered" evidence="1">
    <location>
        <begin position="14"/>
        <end position="51"/>
    </location>
</feature>